<name>A0A1L7UFF2_FUSMA</name>
<keyword evidence="3" id="KW-1185">Reference proteome</keyword>
<feature type="region of interest" description="Disordered" evidence="1">
    <location>
        <begin position="236"/>
        <end position="265"/>
    </location>
</feature>
<dbReference type="VEuPathDB" id="FungiDB:FMAN_15541"/>
<dbReference type="Pfam" id="PF12013">
    <property type="entry name" value="OrsD"/>
    <property type="match status" value="1"/>
</dbReference>
<dbReference type="AlphaFoldDB" id="A0A1L7UFF2"/>
<gene>
    <name evidence="2" type="ORF">FMAN_15541</name>
</gene>
<comment type="caution">
    <text evidence="2">The sequence shown here is derived from an EMBL/GenBank/DDBJ whole genome shotgun (WGS) entry which is preliminary data.</text>
</comment>
<sequence>MGLDSFHYNADHQVIVCRLCGTCLVPKQTSWRSHLRAEPHRMKGDELRLTVERFLSYELRPVEALRQWRADRKRPCRPIEGLTIYEGYICTCTEVQCDYCTRRARKMYDHMPVHGRKASEHTNAMPLWRACKLQTYFTAKGLIDYFLVEEDPSLPLTGGALAGSGLAMASTSQEEGKLFEDLKADIIQASRDLDKEAEIVQDVEASRADRVPWLVHTGFPTHLQGLRDTEIMSSYALPRSGDDDGDGGGDGGDDDDGEEEGGAVDTDVDLGRILAAVESTLRDAYKLCSDKSPDRKMTQQRAKRLSNFRSDDSHMSSAKASKFRSFKNESSLTSYFRITKQLLAYYYRVVYREDGHFTRGDESHVVPQDIIETTPLQRQAIEDVIGALRRRDKAAKGRGTPSCDKKDGIATRDYDERDAELKHTIRKFYISLICQTVGSRPFRSAILSFCAMLSRTKALTRRVDNEQHKRCTWREPGNFNSNLSALTWTAQLILFDFVCFQKQDDEDGIPDLLDQMCKKYFQQMAETPFGHVLQWRLYLFAASRTSLTKHQARWSLDGETVDYMGTKLHMEQVTQLVESEFRQAHSLLYDKLLFGMRDVAPIEAWRLHDDLDVDDYGASWLTDERNREILAGTHDALLRQIEERADLRQVFVRLDPNGGVRLCPKAIAIYEAHVQEFLKRMLAPISVPSGPPLRSPELLSITYINTGARRRSVFLWEKMVPTPGCWKPPLDISRVRATLASGLSTSEQAGGSTFAIPMVKAWRRGLAGRYGLVLPPEGMCAGRGAPVPGGMVAPSCCFYHKGEVQRQGAG</sequence>
<evidence type="ECO:0000313" key="3">
    <source>
        <dbReference type="Proteomes" id="UP000184255"/>
    </source>
</evidence>
<reference evidence="3" key="1">
    <citation type="journal article" date="2016" name="Genome Biol. Evol.">
        <title>Comparative 'omics' of the Fusarium fujikuroi species complex highlights differences in genetic potential and metabolite synthesis.</title>
        <authorList>
            <person name="Niehaus E.-M."/>
            <person name="Muensterkoetter M."/>
            <person name="Proctor R.H."/>
            <person name="Brown D.W."/>
            <person name="Sharon A."/>
            <person name="Idan Y."/>
            <person name="Oren-Young L."/>
            <person name="Sieber C.M."/>
            <person name="Novak O."/>
            <person name="Pencik A."/>
            <person name="Tarkowska D."/>
            <person name="Hromadova K."/>
            <person name="Freeman S."/>
            <person name="Maymon M."/>
            <person name="Elazar M."/>
            <person name="Youssef S.A."/>
            <person name="El-Shabrawy E.S.M."/>
            <person name="Shalaby A.B.A."/>
            <person name="Houterman P."/>
            <person name="Brock N.L."/>
            <person name="Burkhardt I."/>
            <person name="Tsavkelova E.A."/>
            <person name="Dickschat J.S."/>
            <person name="Galuszka P."/>
            <person name="Gueldener U."/>
            <person name="Tudzynski B."/>
        </authorList>
    </citation>
    <scope>NUCLEOTIDE SEQUENCE [LARGE SCALE GENOMIC DNA]</scope>
    <source>
        <strain evidence="3">MRC7560</strain>
    </source>
</reference>
<organism evidence="2 3">
    <name type="scientific">Fusarium mangiferae</name>
    <name type="common">Mango malformation disease fungus</name>
    <dbReference type="NCBI Taxonomy" id="192010"/>
    <lineage>
        <taxon>Eukaryota</taxon>
        <taxon>Fungi</taxon>
        <taxon>Dikarya</taxon>
        <taxon>Ascomycota</taxon>
        <taxon>Pezizomycotina</taxon>
        <taxon>Sordariomycetes</taxon>
        <taxon>Hypocreomycetidae</taxon>
        <taxon>Hypocreales</taxon>
        <taxon>Nectriaceae</taxon>
        <taxon>Fusarium</taxon>
        <taxon>Fusarium fujikuroi species complex</taxon>
    </lineage>
</organism>
<protein>
    <submittedName>
        <fullName evidence="2">Uncharacterized protein</fullName>
    </submittedName>
</protein>
<proteinExistence type="predicted"/>
<dbReference type="RefSeq" id="XP_041691643.1">
    <property type="nucleotide sequence ID" value="XM_041826356.1"/>
</dbReference>
<dbReference type="Proteomes" id="UP000184255">
    <property type="component" value="Unassembled WGS sequence"/>
</dbReference>
<dbReference type="InterPro" id="IPR022698">
    <property type="entry name" value="OrsD"/>
</dbReference>
<feature type="compositionally biased region" description="Acidic residues" evidence="1">
    <location>
        <begin position="243"/>
        <end position="265"/>
    </location>
</feature>
<evidence type="ECO:0000313" key="2">
    <source>
        <dbReference type="EMBL" id="CVL09388.1"/>
    </source>
</evidence>
<evidence type="ECO:0000256" key="1">
    <source>
        <dbReference type="SAM" id="MobiDB-lite"/>
    </source>
</evidence>
<dbReference type="EMBL" id="FCQH01000058">
    <property type="protein sequence ID" value="CVL09388.1"/>
    <property type="molecule type" value="Genomic_DNA"/>
</dbReference>
<dbReference type="GeneID" id="65094781"/>
<feature type="region of interest" description="Disordered" evidence="1">
    <location>
        <begin position="291"/>
        <end position="313"/>
    </location>
</feature>
<accession>A0A1L7UFF2</accession>